<evidence type="ECO:0000256" key="1">
    <source>
        <dbReference type="ARBA" id="ARBA00004651"/>
    </source>
</evidence>
<dbReference type="PANTHER" id="PTHR43744:SF6">
    <property type="entry name" value="ABC TRANSPORTER PERMEASE PROTEIN YESQ-RELATED"/>
    <property type="match status" value="1"/>
</dbReference>
<accession>A0A1M7HXE8</accession>
<organism evidence="9 10">
    <name type="scientific">Anaerosporobacter mobilis DSM 15930</name>
    <dbReference type="NCBI Taxonomy" id="1120996"/>
    <lineage>
        <taxon>Bacteria</taxon>
        <taxon>Bacillati</taxon>
        <taxon>Bacillota</taxon>
        <taxon>Clostridia</taxon>
        <taxon>Lachnospirales</taxon>
        <taxon>Lachnospiraceae</taxon>
        <taxon>Anaerosporobacter</taxon>
    </lineage>
</organism>
<feature type="domain" description="ABC transmembrane type-1" evidence="8">
    <location>
        <begin position="100"/>
        <end position="289"/>
    </location>
</feature>
<dbReference type="PROSITE" id="PS50928">
    <property type="entry name" value="ABC_TM1"/>
    <property type="match status" value="1"/>
</dbReference>
<feature type="transmembrane region" description="Helical" evidence="7">
    <location>
        <begin position="222"/>
        <end position="244"/>
    </location>
</feature>
<dbReference type="STRING" id="1120996.SAMN02746066_01640"/>
<comment type="similarity">
    <text evidence="7">Belongs to the binding-protein-dependent transport system permease family.</text>
</comment>
<keyword evidence="6 7" id="KW-0472">Membrane</keyword>
<protein>
    <submittedName>
        <fullName evidence="9">Multiple sugar transport system permease protein</fullName>
    </submittedName>
</protein>
<evidence type="ECO:0000259" key="8">
    <source>
        <dbReference type="PROSITE" id="PS50928"/>
    </source>
</evidence>
<sequence length="303" mass="33625">MSKRDLGKKHNKFFGKYEDKKDGVIRGFDVHSTKVKILCIIIMILCLSFVVVSVFPILWVFLASFKDIKEFTREVSIIPKSFDLSKLQESWNALKFQRYYINSFISVGGSVICAVIFNGLLAYGFAVLRPKGYKIAYGLVMWSLLIPATTSIVAVFRNINLVGLNGTFVPLWLAFGANAFYVVIFKEFFQEIPKEILEAAKLDGAGVLKVFSTIMIPLSKPIIMVVVIFAITAAWSDFLLPYLVLNGSGKETVMVKLFSFKDTPTDAVSVLRATLFAIIPPTVLFALFQKQITDGATAGAVKG</sequence>
<keyword evidence="10" id="KW-1185">Reference proteome</keyword>
<dbReference type="InterPro" id="IPR000515">
    <property type="entry name" value="MetI-like"/>
</dbReference>
<keyword evidence="9" id="KW-0762">Sugar transport</keyword>
<keyword evidence="4 7" id="KW-0812">Transmembrane</keyword>
<evidence type="ECO:0000313" key="9">
    <source>
        <dbReference type="EMBL" id="SHM33155.1"/>
    </source>
</evidence>
<dbReference type="Gene3D" id="1.10.3720.10">
    <property type="entry name" value="MetI-like"/>
    <property type="match status" value="1"/>
</dbReference>
<evidence type="ECO:0000256" key="5">
    <source>
        <dbReference type="ARBA" id="ARBA00022989"/>
    </source>
</evidence>
<dbReference type="InterPro" id="IPR035906">
    <property type="entry name" value="MetI-like_sf"/>
</dbReference>
<gene>
    <name evidence="9" type="ORF">SAMN02746066_01640</name>
</gene>
<keyword evidence="3" id="KW-1003">Cell membrane</keyword>
<evidence type="ECO:0000256" key="4">
    <source>
        <dbReference type="ARBA" id="ARBA00022692"/>
    </source>
</evidence>
<feature type="transmembrane region" description="Helical" evidence="7">
    <location>
        <begin position="162"/>
        <end position="184"/>
    </location>
</feature>
<keyword evidence="2 7" id="KW-0813">Transport</keyword>
<evidence type="ECO:0000256" key="6">
    <source>
        <dbReference type="ARBA" id="ARBA00023136"/>
    </source>
</evidence>
<dbReference type="RefSeq" id="WP_073285778.1">
    <property type="nucleotide sequence ID" value="NZ_FRCP01000008.1"/>
</dbReference>
<dbReference type="GO" id="GO:0005886">
    <property type="term" value="C:plasma membrane"/>
    <property type="evidence" value="ECO:0007669"/>
    <property type="project" value="UniProtKB-SubCell"/>
</dbReference>
<keyword evidence="5 7" id="KW-1133">Transmembrane helix</keyword>
<reference evidence="9 10" key="1">
    <citation type="submission" date="2016-11" db="EMBL/GenBank/DDBJ databases">
        <authorList>
            <person name="Jaros S."/>
            <person name="Januszkiewicz K."/>
            <person name="Wedrychowicz H."/>
        </authorList>
    </citation>
    <scope>NUCLEOTIDE SEQUENCE [LARGE SCALE GENOMIC DNA]</scope>
    <source>
        <strain evidence="9 10">DSM 15930</strain>
    </source>
</reference>
<dbReference type="GO" id="GO:0055085">
    <property type="term" value="P:transmembrane transport"/>
    <property type="evidence" value="ECO:0007669"/>
    <property type="project" value="InterPro"/>
</dbReference>
<comment type="subcellular location">
    <subcellularLocation>
        <location evidence="1 7">Cell membrane</location>
        <topology evidence="1 7">Multi-pass membrane protein</topology>
    </subcellularLocation>
</comment>
<dbReference type="PANTHER" id="PTHR43744">
    <property type="entry name" value="ABC TRANSPORTER PERMEASE PROTEIN MG189-RELATED-RELATED"/>
    <property type="match status" value="1"/>
</dbReference>
<dbReference type="Pfam" id="PF00528">
    <property type="entry name" value="BPD_transp_1"/>
    <property type="match status" value="1"/>
</dbReference>
<proteinExistence type="inferred from homology"/>
<evidence type="ECO:0000256" key="2">
    <source>
        <dbReference type="ARBA" id="ARBA00022448"/>
    </source>
</evidence>
<dbReference type="OrthoDB" id="9794684at2"/>
<name>A0A1M7HXE8_9FIRM</name>
<dbReference type="EMBL" id="FRCP01000008">
    <property type="protein sequence ID" value="SHM33155.1"/>
    <property type="molecule type" value="Genomic_DNA"/>
</dbReference>
<evidence type="ECO:0000256" key="3">
    <source>
        <dbReference type="ARBA" id="ARBA00022475"/>
    </source>
</evidence>
<feature type="transmembrane region" description="Helical" evidence="7">
    <location>
        <begin position="267"/>
        <end position="288"/>
    </location>
</feature>
<feature type="transmembrane region" description="Helical" evidence="7">
    <location>
        <begin position="135"/>
        <end position="156"/>
    </location>
</feature>
<evidence type="ECO:0000256" key="7">
    <source>
        <dbReference type="RuleBase" id="RU363032"/>
    </source>
</evidence>
<dbReference type="AlphaFoldDB" id="A0A1M7HXE8"/>
<dbReference type="CDD" id="cd06261">
    <property type="entry name" value="TM_PBP2"/>
    <property type="match status" value="1"/>
</dbReference>
<evidence type="ECO:0000313" key="10">
    <source>
        <dbReference type="Proteomes" id="UP000184038"/>
    </source>
</evidence>
<dbReference type="Proteomes" id="UP000184038">
    <property type="component" value="Unassembled WGS sequence"/>
</dbReference>
<dbReference type="SUPFAM" id="SSF161098">
    <property type="entry name" value="MetI-like"/>
    <property type="match status" value="1"/>
</dbReference>
<feature type="transmembrane region" description="Helical" evidence="7">
    <location>
        <begin position="37"/>
        <end position="62"/>
    </location>
</feature>
<feature type="transmembrane region" description="Helical" evidence="7">
    <location>
        <begin position="99"/>
        <end position="123"/>
    </location>
</feature>